<evidence type="ECO:0000313" key="3">
    <source>
        <dbReference type="EMBL" id="RTQ30657.1"/>
    </source>
</evidence>
<accession>A0A3S0J4B9</accession>
<reference evidence="3 4" key="1">
    <citation type="submission" date="2018-12" db="EMBL/GenBank/DDBJ databases">
        <title>The genome of Variovorax gossypii DSM 100435.</title>
        <authorList>
            <person name="Gao J."/>
            <person name="Sun J."/>
        </authorList>
    </citation>
    <scope>NUCLEOTIDE SEQUENCE [LARGE SCALE GENOMIC DNA]</scope>
    <source>
        <strain evidence="3 4">DSM 100435</strain>
    </source>
</reference>
<organism evidence="3 4">
    <name type="scientific">Variovorax gossypii</name>
    <dbReference type="NCBI Taxonomy" id="1679495"/>
    <lineage>
        <taxon>Bacteria</taxon>
        <taxon>Pseudomonadati</taxon>
        <taxon>Pseudomonadota</taxon>
        <taxon>Betaproteobacteria</taxon>
        <taxon>Burkholderiales</taxon>
        <taxon>Comamonadaceae</taxon>
        <taxon>Variovorax</taxon>
    </lineage>
</organism>
<dbReference type="InterPro" id="IPR024983">
    <property type="entry name" value="CHAT_dom"/>
</dbReference>
<dbReference type="Gene3D" id="2.180.10.10">
    <property type="entry name" value="RHS repeat-associated core"/>
    <property type="match status" value="1"/>
</dbReference>
<dbReference type="Gene3D" id="1.25.40.10">
    <property type="entry name" value="Tetratricopeptide repeat domain"/>
    <property type="match status" value="1"/>
</dbReference>
<dbReference type="Proteomes" id="UP000267418">
    <property type="component" value="Unassembled WGS sequence"/>
</dbReference>
<evidence type="ECO:0000259" key="1">
    <source>
        <dbReference type="Pfam" id="PF12770"/>
    </source>
</evidence>
<dbReference type="EMBL" id="RXOE01000012">
    <property type="protein sequence ID" value="RTQ30657.1"/>
    <property type="molecule type" value="Genomic_DNA"/>
</dbReference>
<keyword evidence="4" id="KW-1185">Reference proteome</keyword>
<evidence type="ECO:0000313" key="4">
    <source>
        <dbReference type="Proteomes" id="UP000267418"/>
    </source>
</evidence>
<proteinExistence type="predicted"/>
<dbReference type="Pfam" id="PF12770">
    <property type="entry name" value="CHAT"/>
    <property type="match status" value="1"/>
</dbReference>
<dbReference type="SUPFAM" id="SSF48452">
    <property type="entry name" value="TPR-like"/>
    <property type="match status" value="1"/>
</dbReference>
<dbReference type="InterPro" id="IPR045351">
    <property type="entry name" value="DUF6531"/>
</dbReference>
<dbReference type="Pfam" id="PF20148">
    <property type="entry name" value="DUF6531"/>
    <property type="match status" value="1"/>
</dbReference>
<feature type="domain" description="DUF6531" evidence="2">
    <location>
        <begin position="60"/>
        <end position="101"/>
    </location>
</feature>
<gene>
    <name evidence="3" type="ORF">EJP69_28640</name>
</gene>
<comment type="caution">
    <text evidence="3">The sequence shown here is derived from an EMBL/GenBank/DDBJ whole genome shotgun (WGS) entry which is preliminary data.</text>
</comment>
<sequence length="1539" mass="170224">MSWGRITSLRGLLSFLFLVLPQLPAHALVDMKNANYSHTWIDIAPLREEVNRFWSEEYLLNLGVQRTYNSRSLHDGVFGFGWCTDIETKLDFFESGVVQLTHCGGGQQRRFGAPQVFDGVERRLDDMVTRLRMRAEVSGTFKRMLSGRDDRHWLKLRETLLEDEYLDSNLAKSLGRKRPDLTGQTLAEMGVGDAALVFHKDEIRLISAQSPMQLIFDRSGRLIGLRHQDGRRIEITYDADKPVRVQNEEGHELILTYSENGKITSVRRQLKGETTFLLSRYRHNRDDDLIEVENAWIKTYRYRYNARHNLTRAEWPDKTAIHLYYDDRKDWVISFQDREECIENYTYVTPGREHYSSQVLKRCRGTPVASNFYEFWHAPSADGRFALQRVRTFVAQQITEIDYEQVFGLPIRISKDGIVTTYENSSAGRVKSRVSGDTKWVFGGDSSDTEGVVVLEETVRSDGEPEVTRHKTDPWGALYTMPAVERQRQRAIQAASVEKANEAVARFNASSEHMDRQLDRWHEMRAQRRFESAVALARTMDAELRDQGEAALGRANVAQLALVLADELASTDSADISLALAKFVLEVSPDVESIDVARAGLLVDQLSRQSAKPQQAIAALRVAIAILKRRATTPPAETMLQLHLALATAEREAGNPKLALEALREVSSSSVGASGAAIWPKEGVEEVAVIYSQAGLYELALETLLQSRIVFLSLVDPYQEWTSDDGDGEYSGFSALGIVEEILRAQGRFDDALAINKVRVQRLFKGLPPSSPSPNASYARLLEAEVLTLTYAGQYAAASQLMEKSFWHAAGNDSVRARLLSTRALLSSRLGMYAEAVNDGREAIRLAGDHMGDDAANLASSLSELGRHDESEAAFDATATDAARRLPGVHPRLADLRVRWAEARLRAGNPGGAVQLLNGANDNLQAALSFSHWRVTRSLVTRAEAAIELRDVEGATLWATRALSSAYAGGLPEWRSAADHTMSRALALAGSSSLAIFFAKRAVNELQHVRSQLSGLDAQSQVSLMKARHVVFENATALLIDAGRLGEAQQVLSMYKLDELQQFTQRSGPGEDPRNVRAEVDGVETRWQAAIDLSAARFGAVSAELSKLEALGRLDSLTAPQRRRWEQLRDFVDDEQRSFGRTLDAIRREAPSADAESAGATARSAVPLLRASVAGLSELSKRSGSRVVALQYVVLDKKIYILVTTPELQFSREVSLEGQQLGQLVQSFREAVQDTRADPSKAGGRLYELLVRPIAAALKEDGADTLMVSLTGVLRYVPFAALHDGSRYLVERYRIALMSEAAPLMGMQPPRPNWNVAGLGVSAKVDPDFLELPSVRKEIAAVVRGASGMSSGVLPGVAWIDGEFTAERLQSVLSDAPAVIHVASHFKFSPGSDTRSFLLLGDGTRLTLRDLAGSRYRFQSSDLLTLSACETGVGGGRDLAGREIEGLALLAQQQGASAVLATLWPVADPSTAQFMQRFYTLRQDGKTVSKSEALQRAQLEMLRGGGNLREGMTSASFTSPRQYSHPYFWAPFILLGNWL</sequence>
<dbReference type="OrthoDB" id="9771112at2"/>
<dbReference type="InterPro" id="IPR011990">
    <property type="entry name" value="TPR-like_helical_dom_sf"/>
</dbReference>
<name>A0A3S0J4B9_9BURK</name>
<protein>
    <submittedName>
        <fullName evidence="3">CHAT domain-containing protein</fullName>
    </submittedName>
</protein>
<feature type="domain" description="CHAT" evidence="1">
    <location>
        <begin position="1242"/>
        <end position="1537"/>
    </location>
</feature>
<evidence type="ECO:0000259" key="2">
    <source>
        <dbReference type="Pfam" id="PF20148"/>
    </source>
</evidence>